<evidence type="ECO:0000259" key="1">
    <source>
        <dbReference type="PROSITE" id="PS50878"/>
    </source>
</evidence>
<dbReference type="InterPro" id="IPR000477">
    <property type="entry name" value="RT_dom"/>
</dbReference>
<organism evidence="2 3">
    <name type="scientific">Periplaneta americana</name>
    <name type="common">American cockroach</name>
    <name type="synonym">Blatta americana</name>
    <dbReference type="NCBI Taxonomy" id="6978"/>
    <lineage>
        <taxon>Eukaryota</taxon>
        <taxon>Metazoa</taxon>
        <taxon>Ecdysozoa</taxon>
        <taxon>Arthropoda</taxon>
        <taxon>Hexapoda</taxon>
        <taxon>Insecta</taxon>
        <taxon>Pterygota</taxon>
        <taxon>Neoptera</taxon>
        <taxon>Polyneoptera</taxon>
        <taxon>Dictyoptera</taxon>
        <taxon>Blattodea</taxon>
        <taxon>Blattoidea</taxon>
        <taxon>Blattidae</taxon>
        <taxon>Blattinae</taxon>
        <taxon>Periplaneta</taxon>
    </lineage>
</organism>
<dbReference type="EMBL" id="JAJSOF020000015">
    <property type="protein sequence ID" value="KAJ4441572.1"/>
    <property type="molecule type" value="Genomic_DNA"/>
</dbReference>
<dbReference type="Proteomes" id="UP001148838">
    <property type="component" value="Unassembled WGS sequence"/>
</dbReference>
<dbReference type="Pfam" id="PF00078">
    <property type="entry name" value="RVT_1"/>
    <property type="match status" value="1"/>
</dbReference>
<dbReference type="PROSITE" id="PS50878">
    <property type="entry name" value="RT_POL"/>
    <property type="match status" value="1"/>
</dbReference>
<name>A0ABQ8T6P1_PERAM</name>
<dbReference type="PANTHER" id="PTHR21301:SF10">
    <property type="entry name" value="REVERSE TRANSCRIPTASE DOMAIN-CONTAINING PROTEIN"/>
    <property type="match status" value="1"/>
</dbReference>
<accession>A0ABQ8T6P1</accession>
<sequence length="464" mass="53178">MAGLCEGGNEPPGSLKASKSSCRKYGDVCPAPASASLICDVKEVQWRCSVDVNCQKLILNNRKEDGIRISSPPKKNRQKSISLKILKLFAYYMDKHIMETGSNARPVKYEACARVRETDNYECNYYELHILNKGYKFNYPPHNLDNTIDNLVIETEHVIQNCEHNCKDYLRYHTSKIIQNYQNDPNPKRQFKEAKLTHQKVTALGKKLKSNNLIHTKADKGNAVVIMEKPDYVNKTYEFIAKNNVEEINSNPIDKLQKSIKSAIKSAPDIINEKDAHKYIAKNPSLPTLKALPKTHKKDLSMRPVVNSVNTPNHKINTFLLKYLKQILKMDNRYSLNNSQQLIERLQRLSINKSTKLVSLDIENLYTNIPLDETLKIISEKLHKLNTDEKIINQLMQLLSVCTKQNYFRFDNKYFLQTRGVAMGDSLSGFFGRRISTELGRQTSKNLLLNITSFLTTDMLTTPC</sequence>
<dbReference type="PANTHER" id="PTHR21301">
    <property type="entry name" value="REVERSE TRANSCRIPTASE"/>
    <property type="match status" value="1"/>
</dbReference>
<reference evidence="2 3" key="1">
    <citation type="journal article" date="2022" name="Allergy">
        <title>Genome assembly and annotation of Periplaneta americana reveal a comprehensive cockroach allergen profile.</title>
        <authorList>
            <person name="Wang L."/>
            <person name="Xiong Q."/>
            <person name="Saelim N."/>
            <person name="Wang L."/>
            <person name="Nong W."/>
            <person name="Wan A.T."/>
            <person name="Shi M."/>
            <person name="Liu X."/>
            <person name="Cao Q."/>
            <person name="Hui J.H.L."/>
            <person name="Sookrung N."/>
            <person name="Leung T.F."/>
            <person name="Tungtrongchitr A."/>
            <person name="Tsui S.K.W."/>
        </authorList>
    </citation>
    <scope>NUCLEOTIDE SEQUENCE [LARGE SCALE GENOMIC DNA]</scope>
    <source>
        <strain evidence="2">PWHHKU_190912</strain>
    </source>
</reference>
<evidence type="ECO:0000313" key="2">
    <source>
        <dbReference type="EMBL" id="KAJ4441572.1"/>
    </source>
</evidence>
<keyword evidence="3" id="KW-1185">Reference proteome</keyword>
<protein>
    <recommendedName>
        <fullName evidence="1">Reverse transcriptase domain-containing protein</fullName>
    </recommendedName>
</protein>
<gene>
    <name evidence="2" type="ORF">ANN_11428</name>
</gene>
<comment type="caution">
    <text evidence="2">The sequence shown here is derived from an EMBL/GenBank/DDBJ whole genome shotgun (WGS) entry which is preliminary data.</text>
</comment>
<proteinExistence type="predicted"/>
<evidence type="ECO:0000313" key="3">
    <source>
        <dbReference type="Proteomes" id="UP001148838"/>
    </source>
</evidence>
<feature type="domain" description="Reverse transcriptase" evidence="1">
    <location>
        <begin position="273"/>
        <end position="464"/>
    </location>
</feature>